<dbReference type="PANTHER" id="PTHR37166:SF1">
    <property type="entry name" value="PROTEIN FLAG"/>
    <property type="match status" value="1"/>
</dbReference>
<evidence type="ECO:0000313" key="3">
    <source>
        <dbReference type="Proteomes" id="UP000268829"/>
    </source>
</evidence>
<sequence length="112" mass="12733">MAANGRVPYVEKLAGGSGSQHGVQQQENKAPVQTDKHFSKADIERQVESLNKFMQSSTTHLKFTLHEELNEYYVQVVSDIDNTVVREIPSKKMMDMVAKMHEMIGLLVDEKR</sequence>
<accession>A0A3M8ARQ8</accession>
<dbReference type="Gene3D" id="3.30.160.170">
    <property type="entry name" value="FlaG-like"/>
    <property type="match status" value="1"/>
</dbReference>
<feature type="region of interest" description="Disordered" evidence="1">
    <location>
        <begin position="12"/>
        <end position="37"/>
    </location>
</feature>
<dbReference type="InterPro" id="IPR035924">
    <property type="entry name" value="FlaG-like_sf"/>
</dbReference>
<dbReference type="NCBIfam" id="NF005834">
    <property type="entry name" value="PRK07738.1"/>
    <property type="match status" value="1"/>
</dbReference>
<keyword evidence="2" id="KW-0282">Flagellum</keyword>
<dbReference type="InterPro" id="IPR005186">
    <property type="entry name" value="FlaG"/>
</dbReference>
<evidence type="ECO:0000256" key="1">
    <source>
        <dbReference type="SAM" id="MobiDB-lite"/>
    </source>
</evidence>
<keyword evidence="2" id="KW-0966">Cell projection</keyword>
<dbReference type="PANTHER" id="PTHR37166">
    <property type="entry name" value="PROTEIN FLAG"/>
    <property type="match status" value="1"/>
</dbReference>
<keyword evidence="2" id="KW-0969">Cilium</keyword>
<protein>
    <submittedName>
        <fullName evidence="2">Flagellar protein FlaG</fullName>
    </submittedName>
</protein>
<evidence type="ECO:0000313" key="2">
    <source>
        <dbReference type="EMBL" id="RNB53862.1"/>
    </source>
</evidence>
<comment type="caution">
    <text evidence="2">The sequence shown here is derived from an EMBL/GenBank/DDBJ whole genome shotgun (WGS) entry which is preliminary data.</text>
</comment>
<reference evidence="2 3" key="1">
    <citation type="submission" date="2018-10" db="EMBL/GenBank/DDBJ databases">
        <title>Phylogenomics of Brevibacillus.</title>
        <authorList>
            <person name="Dunlap C."/>
        </authorList>
    </citation>
    <scope>NUCLEOTIDE SEQUENCE [LARGE SCALE GENOMIC DNA]</scope>
    <source>
        <strain evidence="2 3">DSM 100115</strain>
    </source>
</reference>
<proteinExistence type="predicted"/>
<dbReference type="AlphaFoldDB" id="A0A3M8ARQ8"/>
<keyword evidence="3" id="KW-1185">Reference proteome</keyword>
<dbReference type="SUPFAM" id="SSF160214">
    <property type="entry name" value="FlaG-like"/>
    <property type="match status" value="1"/>
</dbReference>
<name>A0A3M8ARQ8_9BACL</name>
<dbReference type="Proteomes" id="UP000268829">
    <property type="component" value="Unassembled WGS sequence"/>
</dbReference>
<dbReference type="OrthoDB" id="9799867at2"/>
<gene>
    <name evidence="2" type="primary">flaG</name>
    <name evidence="2" type="ORF">EDM57_18740</name>
</gene>
<dbReference type="EMBL" id="RHHS01000046">
    <property type="protein sequence ID" value="RNB53862.1"/>
    <property type="molecule type" value="Genomic_DNA"/>
</dbReference>
<organism evidence="2 3">
    <name type="scientific">Brevibacillus gelatini</name>
    <dbReference type="NCBI Taxonomy" id="1655277"/>
    <lineage>
        <taxon>Bacteria</taxon>
        <taxon>Bacillati</taxon>
        <taxon>Bacillota</taxon>
        <taxon>Bacilli</taxon>
        <taxon>Bacillales</taxon>
        <taxon>Paenibacillaceae</taxon>
        <taxon>Brevibacillus</taxon>
    </lineage>
</organism>
<dbReference type="Pfam" id="PF03646">
    <property type="entry name" value="FlaG"/>
    <property type="match status" value="1"/>
</dbReference>